<gene>
    <name evidence="2" type="ORF">HDK90DRAFT_480244</name>
</gene>
<proteinExistence type="predicted"/>
<keyword evidence="1" id="KW-1133">Transmembrane helix</keyword>
<protein>
    <submittedName>
        <fullName evidence="2">Uncharacterized protein</fullName>
    </submittedName>
</protein>
<keyword evidence="1" id="KW-0812">Transmembrane</keyword>
<name>A0ABR1YXP3_9PEZI</name>
<evidence type="ECO:0000256" key="1">
    <source>
        <dbReference type="SAM" id="Phobius"/>
    </source>
</evidence>
<reference evidence="2 3" key="1">
    <citation type="submission" date="2024-04" db="EMBL/GenBank/DDBJ databases">
        <title>Phyllosticta paracitricarpa is synonymous to the EU quarantine fungus P. citricarpa based on phylogenomic analyses.</title>
        <authorList>
            <consortium name="Lawrence Berkeley National Laboratory"/>
            <person name="Van Ingen-Buijs V.A."/>
            <person name="Van Westerhoven A.C."/>
            <person name="Haridas S."/>
            <person name="Skiadas P."/>
            <person name="Martin F."/>
            <person name="Groenewald J.Z."/>
            <person name="Crous P.W."/>
            <person name="Seidl M.F."/>
        </authorList>
    </citation>
    <scope>NUCLEOTIDE SEQUENCE [LARGE SCALE GENOMIC DNA]</scope>
    <source>
        <strain evidence="2 3">CBS 123374</strain>
    </source>
</reference>
<comment type="caution">
    <text evidence="2">The sequence shown here is derived from an EMBL/GenBank/DDBJ whole genome shotgun (WGS) entry which is preliminary data.</text>
</comment>
<dbReference type="EMBL" id="JBBWRZ010000003">
    <property type="protein sequence ID" value="KAK8240621.1"/>
    <property type="molecule type" value="Genomic_DNA"/>
</dbReference>
<feature type="transmembrane region" description="Helical" evidence="1">
    <location>
        <begin position="164"/>
        <end position="182"/>
    </location>
</feature>
<organism evidence="2 3">
    <name type="scientific">Phyllosticta capitalensis</name>
    <dbReference type="NCBI Taxonomy" id="121624"/>
    <lineage>
        <taxon>Eukaryota</taxon>
        <taxon>Fungi</taxon>
        <taxon>Dikarya</taxon>
        <taxon>Ascomycota</taxon>
        <taxon>Pezizomycotina</taxon>
        <taxon>Dothideomycetes</taxon>
        <taxon>Dothideomycetes incertae sedis</taxon>
        <taxon>Botryosphaeriales</taxon>
        <taxon>Phyllostictaceae</taxon>
        <taxon>Phyllosticta</taxon>
    </lineage>
</organism>
<sequence length="184" mass="20764">MREVKNMVHEEFKTFNSRIDQDRKMHVDSLRTLHNEHVGRLQEIRTAIEKAVGGHTFWLGSSSVPSNNDVAAGCDDSFRSDNYLGYDDSFRSRSPLPNITCKLELGSPSCIKTVSLLSDDETRCRSNTSATSTPWSTNGEMRRGQTFFSAVESQVQFLANLIQLYLFGCVFFCMVLVCGFVGKW</sequence>
<dbReference type="Proteomes" id="UP001492380">
    <property type="component" value="Unassembled WGS sequence"/>
</dbReference>
<evidence type="ECO:0000313" key="2">
    <source>
        <dbReference type="EMBL" id="KAK8240621.1"/>
    </source>
</evidence>
<evidence type="ECO:0000313" key="3">
    <source>
        <dbReference type="Proteomes" id="UP001492380"/>
    </source>
</evidence>
<keyword evidence="1" id="KW-0472">Membrane</keyword>
<keyword evidence="3" id="KW-1185">Reference proteome</keyword>
<accession>A0ABR1YXP3</accession>